<reference evidence="1 2" key="1">
    <citation type="submission" date="2020-07" db="EMBL/GenBank/DDBJ databases">
        <title>Telomere length de novo assembly of all 7 chromosomes of the fungus, Metarhizium brunneum, using a novel assembly pipeline.</title>
        <authorList>
            <person name="Saud z."/>
            <person name="Kortsinoglou A."/>
            <person name="Kouvelis V.N."/>
            <person name="Butt T.M."/>
        </authorList>
    </citation>
    <scope>NUCLEOTIDE SEQUENCE [LARGE SCALE GENOMIC DNA]</scope>
    <source>
        <strain evidence="1 2">4556</strain>
    </source>
</reference>
<gene>
    <name evidence="1" type="ORF">G6M90_00g064360</name>
</gene>
<dbReference type="Proteomes" id="UP000510686">
    <property type="component" value="Chromosome 3"/>
</dbReference>
<accession>A0A7D5UX25</accession>
<dbReference type="KEGG" id="mbrn:90967860"/>
<dbReference type="EMBL" id="CP058934">
    <property type="protein sequence ID" value="QLI68938.1"/>
    <property type="molecule type" value="Genomic_DNA"/>
</dbReference>
<proteinExistence type="predicted"/>
<organism evidence="1 2">
    <name type="scientific">Metarhizium brunneum</name>
    <dbReference type="NCBI Taxonomy" id="500148"/>
    <lineage>
        <taxon>Eukaryota</taxon>
        <taxon>Fungi</taxon>
        <taxon>Dikarya</taxon>
        <taxon>Ascomycota</taxon>
        <taxon>Pezizomycotina</taxon>
        <taxon>Sordariomycetes</taxon>
        <taxon>Hypocreomycetidae</taxon>
        <taxon>Hypocreales</taxon>
        <taxon>Clavicipitaceae</taxon>
        <taxon>Metarhizium</taxon>
    </lineage>
</organism>
<name>A0A7D5UX25_9HYPO</name>
<evidence type="ECO:0000313" key="1">
    <source>
        <dbReference type="EMBL" id="QLI68938.1"/>
    </source>
</evidence>
<dbReference type="RefSeq" id="XP_065986703.1">
    <property type="nucleotide sequence ID" value="XM_066130776.1"/>
</dbReference>
<evidence type="ECO:0000313" key="2">
    <source>
        <dbReference type="Proteomes" id="UP000510686"/>
    </source>
</evidence>
<keyword evidence="2" id="KW-1185">Reference proteome</keyword>
<protein>
    <submittedName>
        <fullName evidence="1">Uncharacterized protein</fullName>
    </submittedName>
</protein>
<dbReference type="GeneID" id="90967860"/>
<sequence>MLFPANRHANLKKSLSLNSSVDDRIGPGDGEQLCAKTGHAAGLDGISIGPRPPPTLRNLGGKLILSRSSSGSGPALLPPVGIERHKVADVVCGNGLRHEQDARPVDKALELSLLV</sequence>
<dbReference type="AlphaFoldDB" id="A0A7D5UX25"/>